<evidence type="ECO:0000313" key="10">
    <source>
        <dbReference type="EMBL" id="SNZ09027.1"/>
    </source>
</evidence>
<feature type="binding site" evidence="9">
    <location>
        <position position="50"/>
    </location>
    <ligand>
        <name>Mg(2+)</name>
        <dbReference type="ChEBI" id="CHEBI:18420"/>
    </ligand>
</feature>
<comment type="cofactor">
    <cofactor evidence="9">
        <name>Mg(2+)</name>
        <dbReference type="ChEBI" id="CHEBI:18420"/>
    </cofactor>
</comment>
<evidence type="ECO:0000256" key="1">
    <source>
        <dbReference type="ARBA" id="ARBA00022490"/>
    </source>
</evidence>
<dbReference type="PANTHER" id="PTHR43210:SF2">
    <property type="entry name" value="ATP-DEPENDENT DETHIOBIOTIN SYNTHETASE BIOD 2"/>
    <property type="match status" value="1"/>
</dbReference>
<comment type="function">
    <text evidence="9">Catalyzes a mechanistically unusual reaction, the ATP-dependent insertion of CO2 between the N7 and N8 nitrogen atoms of 7,8-diaminopelargonic acid (DAPA, also called 7,8-diammoniononanoate) to form a ureido ring.</text>
</comment>
<dbReference type="AlphaFoldDB" id="A0A285NJ83"/>
<dbReference type="GO" id="GO:0004141">
    <property type="term" value="F:dethiobiotin synthase activity"/>
    <property type="evidence" value="ECO:0007669"/>
    <property type="project" value="UniProtKB-UniRule"/>
</dbReference>
<evidence type="ECO:0000256" key="3">
    <source>
        <dbReference type="ARBA" id="ARBA00022723"/>
    </source>
</evidence>
<dbReference type="InterPro" id="IPR027417">
    <property type="entry name" value="P-loop_NTPase"/>
</dbReference>
<evidence type="ECO:0000256" key="2">
    <source>
        <dbReference type="ARBA" id="ARBA00022598"/>
    </source>
</evidence>
<evidence type="ECO:0000256" key="7">
    <source>
        <dbReference type="ARBA" id="ARBA00022842"/>
    </source>
</evidence>
<dbReference type="GO" id="GO:0005829">
    <property type="term" value="C:cytosol"/>
    <property type="evidence" value="ECO:0007669"/>
    <property type="project" value="TreeGrafter"/>
</dbReference>
<keyword evidence="7 9" id="KW-0460">Magnesium</keyword>
<keyword evidence="4 9" id="KW-0547">Nucleotide-binding</keyword>
<dbReference type="NCBIfam" id="TIGR00347">
    <property type="entry name" value="bioD"/>
    <property type="match status" value="1"/>
</dbReference>
<evidence type="ECO:0000256" key="8">
    <source>
        <dbReference type="ARBA" id="ARBA00047386"/>
    </source>
</evidence>
<feature type="active site" evidence="9">
    <location>
        <position position="38"/>
    </location>
</feature>
<protein>
    <recommendedName>
        <fullName evidence="9">ATP-dependent dethiobiotin synthetase BioD</fullName>
        <ecNumber evidence="9">6.3.3.3</ecNumber>
    </recommendedName>
    <alternativeName>
        <fullName evidence="9">DTB synthetase</fullName>
        <shortName evidence="9">DTBS</shortName>
    </alternativeName>
    <alternativeName>
        <fullName evidence="9">Dethiobiotin synthase</fullName>
    </alternativeName>
</protein>
<dbReference type="PANTHER" id="PTHR43210">
    <property type="entry name" value="DETHIOBIOTIN SYNTHETASE"/>
    <property type="match status" value="1"/>
</dbReference>
<dbReference type="CDD" id="cd03109">
    <property type="entry name" value="DTBS"/>
    <property type="match status" value="1"/>
</dbReference>
<evidence type="ECO:0000256" key="6">
    <source>
        <dbReference type="ARBA" id="ARBA00022840"/>
    </source>
</evidence>
<dbReference type="RefSeq" id="WP_097000622.1">
    <property type="nucleotide sequence ID" value="NZ_OBEI01000006.1"/>
</dbReference>
<comment type="catalytic activity">
    <reaction evidence="8">
        <text>(7R,8S)-8-amino-7-(carboxyamino)nonanoate + ATP = (4R,5S)-dethiobiotin + ADP + phosphate + H(+)</text>
        <dbReference type="Rhea" id="RHEA:63684"/>
        <dbReference type="ChEBI" id="CHEBI:15378"/>
        <dbReference type="ChEBI" id="CHEBI:30616"/>
        <dbReference type="ChEBI" id="CHEBI:43474"/>
        <dbReference type="ChEBI" id="CHEBI:149470"/>
        <dbReference type="ChEBI" id="CHEBI:149473"/>
        <dbReference type="ChEBI" id="CHEBI:456216"/>
    </reaction>
</comment>
<keyword evidence="11" id="KW-1185">Reference proteome</keyword>
<feature type="binding site" evidence="9">
    <location>
        <position position="42"/>
    </location>
    <ligand>
        <name>substrate</name>
    </ligand>
</feature>
<comment type="caution">
    <text evidence="9">Lacks conserved residue(s) required for the propagation of feature annotation.</text>
</comment>
<dbReference type="Pfam" id="PF13500">
    <property type="entry name" value="AAA_26"/>
    <property type="match status" value="1"/>
</dbReference>
<feature type="binding site" evidence="9">
    <location>
        <begin position="109"/>
        <end position="112"/>
    </location>
    <ligand>
        <name>ATP</name>
        <dbReference type="ChEBI" id="CHEBI:30616"/>
    </ligand>
</feature>
<keyword evidence="6 9" id="KW-0067">ATP-binding</keyword>
<reference evidence="11" key="1">
    <citation type="submission" date="2017-09" db="EMBL/GenBank/DDBJ databases">
        <authorList>
            <person name="Varghese N."/>
            <person name="Submissions S."/>
        </authorList>
    </citation>
    <scope>NUCLEOTIDE SEQUENCE [LARGE SCALE GENOMIC DNA]</scope>
    <source>
        <strain evidence="11">DSM 15103</strain>
    </source>
</reference>
<dbReference type="Gene3D" id="3.40.50.300">
    <property type="entry name" value="P-loop containing nucleotide triphosphate hydrolases"/>
    <property type="match status" value="1"/>
</dbReference>
<sequence length="223" mass="24737">MSKAIFVTATDTGVGKTTVSAAITYILKKRGYSVGYYKPVETGCTPDCQDASLLSKMTGQSIDEIVLYRFNTPVAPFVAQEIEHKYIQMERIYSHLDYLKGKYECLIVEGAGGIKVPITEEEGRIVTYLDFVYESSLPVLLVSRAGLGTINHTTLTVDALNHVNADIKGIVFNGYSGEDISEHRNPEIVHLMTGIDILAVCNKSENPINECIYRIEPVIDYIF</sequence>
<feature type="binding site" evidence="9">
    <location>
        <position position="50"/>
    </location>
    <ligand>
        <name>ATP</name>
        <dbReference type="ChEBI" id="CHEBI:30616"/>
    </ligand>
</feature>
<dbReference type="Proteomes" id="UP000219036">
    <property type="component" value="Unassembled WGS sequence"/>
</dbReference>
<keyword evidence="5 9" id="KW-0093">Biotin biosynthesis</keyword>
<gene>
    <name evidence="9" type="primary">bioD</name>
    <name evidence="10" type="ORF">SAMN06265182_1456</name>
</gene>
<dbReference type="EMBL" id="OBEI01000006">
    <property type="protein sequence ID" value="SNZ09027.1"/>
    <property type="molecule type" value="Genomic_DNA"/>
</dbReference>
<accession>A0A285NJ83</accession>
<feature type="binding site" evidence="9">
    <location>
        <position position="17"/>
    </location>
    <ligand>
        <name>Mg(2+)</name>
        <dbReference type="ChEBI" id="CHEBI:18420"/>
    </ligand>
</feature>
<evidence type="ECO:0000256" key="4">
    <source>
        <dbReference type="ARBA" id="ARBA00022741"/>
    </source>
</evidence>
<dbReference type="SUPFAM" id="SSF52540">
    <property type="entry name" value="P-loop containing nucleoside triphosphate hydrolases"/>
    <property type="match status" value="1"/>
</dbReference>
<comment type="catalytic activity">
    <reaction evidence="9">
        <text>(7R,8S)-7,8-diammoniononanoate + CO2 + ATP = (4R,5S)-dethiobiotin + ADP + phosphate + 3 H(+)</text>
        <dbReference type="Rhea" id="RHEA:15805"/>
        <dbReference type="ChEBI" id="CHEBI:15378"/>
        <dbReference type="ChEBI" id="CHEBI:16526"/>
        <dbReference type="ChEBI" id="CHEBI:30616"/>
        <dbReference type="ChEBI" id="CHEBI:43474"/>
        <dbReference type="ChEBI" id="CHEBI:149469"/>
        <dbReference type="ChEBI" id="CHEBI:149473"/>
        <dbReference type="ChEBI" id="CHEBI:456216"/>
        <dbReference type="EC" id="6.3.3.3"/>
    </reaction>
</comment>
<keyword evidence="2 9" id="KW-0436">Ligase</keyword>
<organism evidence="10 11">
    <name type="scientific">Persephonella hydrogeniphila</name>
    <dbReference type="NCBI Taxonomy" id="198703"/>
    <lineage>
        <taxon>Bacteria</taxon>
        <taxon>Pseudomonadati</taxon>
        <taxon>Aquificota</taxon>
        <taxon>Aquificia</taxon>
        <taxon>Aquificales</taxon>
        <taxon>Hydrogenothermaceae</taxon>
        <taxon>Persephonella</taxon>
    </lineage>
</organism>
<dbReference type="GO" id="GO:0000287">
    <property type="term" value="F:magnesium ion binding"/>
    <property type="evidence" value="ECO:0007669"/>
    <property type="project" value="UniProtKB-UniRule"/>
</dbReference>
<proteinExistence type="inferred from homology"/>
<dbReference type="UniPathway" id="UPA00078">
    <property type="reaction ID" value="UER00161"/>
</dbReference>
<comment type="pathway">
    <text evidence="9">Cofactor biosynthesis; biotin biosynthesis; biotin from 7,8-diaminononanoate: step 1/2.</text>
</comment>
<comment type="similarity">
    <text evidence="9">Belongs to the dethiobiotin synthetase family.</text>
</comment>
<dbReference type="GO" id="GO:0009102">
    <property type="term" value="P:biotin biosynthetic process"/>
    <property type="evidence" value="ECO:0007669"/>
    <property type="project" value="UniProtKB-UniRule"/>
</dbReference>
<comment type="subcellular location">
    <subcellularLocation>
        <location evidence="9">Cytoplasm</location>
    </subcellularLocation>
</comment>
<dbReference type="OrthoDB" id="9802097at2"/>
<keyword evidence="1 9" id="KW-0963">Cytoplasm</keyword>
<evidence type="ECO:0000313" key="11">
    <source>
        <dbReference type="Proteomes" id="UP000219036"/>
    </source>
</evidence>
<comment type="subunit">
    <text evidence="9">Homodimer.</text>
</comment>
<dbReference type="InterPro" id="IPR004472">
    <property type="entry name" value="DTB_synth_BioD"/>
</dbReference>
<name>A0A285NJ83_9AQUI</name>
<dbReference type="PIRSF" id="PIRSF006755">
    <property type="entry name" value="DTB_synth"/>
    <property type="match status" value="1"/>
</dbReference>
<evidence type="ECO:0000256" key="9">
    <source>
        <dbReference type="HAMAP-Rule" id="MF_00336"/>
    </source>
</evidence>
<keyword evidence="3 9" id="KW-0479">Metal-binding</keyword>
<dbReference type="GO" id="GO:0005524">
    <property type="term" value="F:ATP binding"/>
    <property type="evidence" value="ECO:0007669"/>
    <property type="project" value="UniProtKB-UniRule"/>
</dbReference>
<dbReference type="EC" id="6.3.3.3" evidence="9"/>
<feature type="binding site" evidence="9">
    <location>
        <begin position="13"/>
        <end position="18"/>
    </location>
    <ligand>
        <name>ATP</name>
        <dbReference type="ChEBI" id="CHEBI:30616"/>
    </ligand>
</feature>
<feature type="binding site" evidence="9">
    <location>
        <position position="109"/>
    </location>
    <ligand>
        <name>Mg(2+)</name>
        <dbReference type="ChEBI" id="CHEBI:18420"/>
    </ligand>
</feature>
<dbReference type="HAMAP" id="MF_00336">
    <property type="entry name" value="BioD"/>
    <property type="match status" value="1"/>
</dbReference>
<evidence type="ECO:0000256" key="5">
    <source>
        <dbReference type="ARBA" id="ARBA00022756"/>
    </source>
</evidence>